<sequence length="669" mass="71569">MYMDKITEAISHFVGLFEITLEQTRLRKAYDEFKAAQAVEEETPELASQTVNVDAGYTLKDFVPSIEYSPVPPKLVLSTPWSDFQFVPPDIPAIPQPDVAYPGFLLPQEAYPMGSAPSRLILPHIEPPGSVAVLINQEVRLSDNDYTGAGGHGLKFSPAAADHAAEMATLLGAAADLSPIDDLEMPGSSEEIVAVIKTAGERLNGYPEETDGEADVFVVKADVIEGTYVNGQSVDEAPKLDDHLPEKHRRAEEEDEDEEEEAEQPSYTPGSGSIDIDVSVELEAGGNLLVNSVAMANNWLQSPVCAVMGDHVELNAIIQINVSCDSDLVSSSINGWGLNATDPTQGFNIAMFKRIDPSAEAAASQAKQGDFPKHWVVTEVEGDLLIMNWIQQYTFMMDNDVSILSSSGVKTLVTAGANTAANDISLDELGFNYDLIVVGGNIYDANIIHQLNVLLDNDLIGAVDGFQTTGEGAASTSDNLLWNQASIVNYGAGDRFEAMSEAYRKACESLQNGNGDLSDILGDGPFAGIGAIRVLYISGDILNLQYIKQTTILGDSDQVALAMNALAHPEADWTISTGTNSLVNYAYIADVDSTGKTYVGGGIYSDEILIQAELISTGPDLGGQNPDVLVNEAVAFLDDDMLAPEASQNVAYPSLVPETYSDPMQGVLA</sequence>
<feature type="compositionally biased region" description="Basic and acidic residues" evidence="1">
    <location>
        <begin position="236"/>
        <end position="252"/>
    </location>
</feature>
<reference evidence="3" key="1">
    <citation type="submission" date="2016-10" db="EMBL/GenBank/DDBJ databases">
        <authorList>
            <person name="Varghese N."/>
            <person name="Submissions S."/>
        </authorList>
    </citation>
    <scope>NUCLEOTIDE SEQUENCE [LARGE SCALE GENOMIC DNA]</scope>
    <source>
        <strain evidence="3">CGMCC 1.11022</strain>
    </source>
</reference>
<keyword evidence="3" id="KW-1185">Reference proteome</keyword>
<accession>A0A1G9BTY9</accession>
<proteinExistence type="predicted"/>
<evidence type="ECO:0000256" key="1">
    <source>
        <dbReference type="SAM" id="MobiDB-lite"/>
    </source>
</evidence>
<gene>
    <name evidence="2" type="ORF">SAMN05428953_11569</name>
</gene>
<dbReference type="EMBL" id="FNEE01000015">
    <property type="protein sequence ID" value="SDK42928.1"/>
    <property type="molecule type" value="Genomic_DNA"/>
</dbReference>
<evidence type="ECO:0000313" key="2">
    <source>
        <dbReference type="EMBL" id="SDK42928.1"/>
    </source>
</evidence>
<organism evidence="2 3">
    <name type="scientific">Mesorhizobium muleiense</name>
    <dbReference type="NCBI Taxonomy" id="1004279"/>
    <lineage>
        <taxon>Bacteria</taxon>
        <taxon>Pseudomonadati</taxon>
        <taxon>Pseudomonadota</taxon>
        <taxon>Alphaproteobacteria</taxon>
        <taxon>Hyphomicrobiales</taxon>
        <taxon>Phyllobacteriaceae</taxon>
        <taxon>Mesorhizobium</taxon>
    </lineage>
</organism>
<protein>
    <submittedName>
        <fullName evidence="2">Uncharacterized protein</fullName>
    </submittedName>
</protein>
<name>A0A1G9BTY9_9HYPH</name>
<feature type="region of interest" description="Disordered" evidence="1">
    <location>
        <begin position="230"/>
        <end position="274"/>
    </location>
</feature>
<dbReference type="AlphaFoldDB" id="A0A1G9BTY9"/>
<evidence type="ECO:0000313" key="3">
    <source>
        <dbReference type="Proteomes" id="UP000198894"/>
    </source>
</evidence>
<dbReference type="Proteomes" id="UP000198894">
    <property type="component" value="Unassembled WGS sequence"/>
</dbReference>
<feature type="compositionally biased region" description="Acidic residues" evidence="1">
    <location>
        <begin position="253"/>
        <end position="263"/>
    </location>
</feature>